<keyword evidence="10" id="KW-1185">Reference proteome</keyword>
<dbReference type="EMBL" id="CCBQ010000037">
    <property type="protein sequence ID" value="CDO94192.1"/>
    <property type="molecule type" value="Genomic_DNA"/>
</dbReference>
<gene>
    <name evidence="9" type="ORF">KLDO_g2470</name>
</gene>
<keyword evidence="3 8" id="KW-0812">Transmembrane</keyword>
<feature type="transmembrane region" description="Helical" evidence="8">
    <location>
        <begin position="86"/>
        <end position="104"/>
    </location>
</feature>
<evidence type="ECO:0000256" key="2">
    <source>
        <dbReference type="ARBA" id="ARBA00009457"/>
    </source>
</evidence>
<evidence type="ECO:0000256" key="6">
    <source>
        <dbReference type="PIRNR" id="PIRNR015840"/>
    </source>
</evidence>
<evidence type="ECO:0000256" key="5">
    <source>
        <dbReference type="ARBA" id="ARBA00023136"/>
    </source>
</evidence>
<evidence type="ECO:0000313" key="9">
    <source>
        <dbReference type="EMBL" id="CDO94192.1"/>
    </source>
</evidence>
<keyword evidence="5 6" id="KW-0472">Membrane</keyword>
<name>A0A0A8L7T1_9SACH</name>
<comment type="similarity">
    <text evidence="2 6">Belongs to the CDC50/LEM3 family.</text>
</comment>
<feature type="compositionally biased region" description="Acidic residues" evidence="7">
    <location>
        <begin position="36"/>
        <end position="51"/>
    </location>
</feature>
<dbReference type="PANTHER" id="PTHR10926:SF20">
    <property type="entry name" value="PHOSPHOLIPID-TRANSPORTING ATPASE ACCESSORY SUBUNIT LEM3"/>
    <property type="match status" value="1"/>
</dbReference>
<dbReference type="Proteomes" id="UP000031516">
    <property type="component" value="Unassembled WGS sequence"/>
</dbReference>
<dbReference type="OrthoDB" id="340608at2759"/>
<evidence type="ECO:0000256" key="4">
    <source>
        <dbReference type="ARBA" id="ARBA00022989"/>
    </source>
</evidence>
<evidence type="ECO:0000313" key="10">
    <source>
        <dbReference type="Proteomes" id="UP000031516"/>
    </source>
</evidence>
<accession>A0A0A8L7T1</accession>
<sequence length="431" mass="49030">MTALANIGKSVTGVFRRNPGKGGQSAQDENGLDGMVEVEDDVDASEFEDDESQKTEKPKSRRPKETKFTQQRIASFNPVLTPKSVLPIYFLLGALFLIFGGVMLNNARRVDEIYVFYQDCDKNAPTGDFANVPDDHYQYTFHKDYNKDDLPIPQWKYVADSDPDPEETQTGTCQLRFATPYALDGPLFIYYHIRNFFANHRRYVLSFSEYQIIGDKASLGQVKDNIGINCKPLVRNSEGKIYYPCGLIANAMFNDTFSETMQVISEDTGNEVDTIALTNKNINWSSDKDRYKKTKYSPSDVVPPPYWKKQFPDGYNDTNMPDIHEWEEFQNWMRSPAFSKFSRLIKRYDSSLPKGTYQLDIDLHWPVTMYNGKKAVYITHGSSIGGRNTAPGIIYLVGGSICFLLALISLISHLTWGRATADTRLLSWNKS</sequence>
<dbReference type="GO" id="GO:0005886">
    <property type="term" value="C:plasma membrane"/>
    <property type="evidence" value="ECO:0007669"/>
    <property type="project" value="TreeGrafter"/>
</dbReference>
<feature type="region of interest" description="Disordered" evidence="7">
    <location>
        <begin position="1"/>
        <end position="68"/>
    </location>
</feature>
<comment type="subcellular location">
    <subcellularLocation>
        <location evidence="1">Membrane</location>
    </subcellularLocation>
</comment>
<dbReference type="PANTHER" id="PTHR10926">
    <property type="entry name" value="CELL CYCLE CONTROL PROTEIN 50"/>
    <property type="match status" value="1"/>
</dbReference>
<dbReference type="GO" id="GO:0005783">
    <property type="term" value="C:endoplasmic reticulum"/>
    <property type="evidence" value="ECO:0007669"/>
    <property type="project" value="TreeGrafter"/>
</dbReference>
<keyword evidence="4 8" id="KW-1133">Transmembrane helix</keyword>
<protein>
    <submittedName>
        <fullName evidence="9">WGS project CCBQ000000000 data, contig 00106</fullName>
    </submittedName>
</protein>
<organism evidence="9 10">
    <name type="scientific">Kluyveromyces dobzhanskii CBS 2104</name>
    <dbReference type="NCBI Taxonomy" id="1427455"/>
    <lineage>
        <taxon>Eukaryota</taxon>
        <taxon>Fungi</taxon>
        <taxon>Dikarya</taxon>
        <taxon>Ascomycota</taxon>
        <taxon>Saccharomycotina</taxon>
        <taxon>Saccharomycetes</taxon>
        <taxon>Saccharomycetales</taxon>
        <taxon>Saccharomycetaceae</taxon>
        <taxon>Kluyveromyces</taxon>
    </lineage>
</organism>
<dbReference type="GO" id="GO:0045332">
    <property type="term" value="P:phospholipid translocation"/>
    <property type="evidence" value="ECO:0007669"/>
    <property type="project" value="UniProtKB-UniRule"/>
</dbReference>
<dbReference type="Pfam" id="PF03381">
    <property type="entry name" value="CDC50"/>
    <property type="match status" value="1"/>
</dbReference>
<dbReference type="PIRSF" id="PIRSF015840">
    <property type="entry name" value="DUF284_TM_euk"/>
    <property type="match status" value="1"/>
</dbReference>
<feature type="compositionally biased region" description="Basic and acidic residues" evidence="7">
    <location>
        <begin position="52"/>
        <end position="67"/>
    </location>
</feature>
<evidence type="ECO:0000256" key="8">
    <source>
        <dbReference type="SAM" id="Phobius"/>
    </source>
</evidence>
<dbReference type="InterPro" id="IPR005045">
    <property type="entry name" value="CDC50/LEM3_fam"/>
</dbReference>
<comment type="caution">
    <text evidence="9">The sequence shown here is derived from an EMBL/GenBank/DDBJ whole genome shotgun (WGS) entry which is preliminary data.</text>
</comment>
<evidence type="ECO:0000256" key="1">
    <source>
        <dbReference type="ARBA" id="ARBA00004370"/>
    </source>
</evidence>
<proteinExistence type="inferred from homology"/>
<dbReference type="AlphaFoldDB" id="A0A0A8L7T1"/>
<evidence type="ECO:0000256" key="3">
    <source>
        <dbReference type="ARBA" id="ARBA00022692"/>
    </source>
</evidence>
<reference evidence="9 10" key="1">
    <citation type="submission" date="2014-03" db="EMBL/GenBank/DDBJ databases">
        <title>The genome of Kluyveromyces dobzhanskii.</title>
        <authorList>
            <person name="Nystedt B."/>
            <person name="Astrom S."/>
        </authorList>
    </citation>
    <scope>NUCLEOTIDE SEQUENCE [LARGE SCALE GENOMIC DNA]</scope>
    <source>
        <strain evidence="9 10">CBS 2104</strain>
    </source>
</reference>
<dbReference type="GO" id="GO:0005794">
    <property type="term" value="C:Golgi apparatus"/>
    <property type="evidence" value="ECO:0007669"/>
    <property type="project" value="TreeGrafter"/>
</dbReference>
<feature type="transmembrane region" description="Helical" evidence="8">
    <location>
        <begin position="393"/>
        <end position="416"/>
    </location>
</feature>
<evidence type="ECO:0000256" key="7">
    <source>
        <dbReference type="SAM" id="MobiDB-lite"/>
    </source>
</evidence>